<evidence type="ECO:0000259" key="11">
    <source>
        <dbReference type="PROSITE" id="PS51671"/>
    </source>
</evidence>
<dbReference type="SUPFAM" id="SSF56534">
    <property type="entry name" value="Aromatic aminoacid monoxygenases, catalytic and oligomerization domains"/>
    <property type="match status" value="2"/>
</dbReference>
<evidence type="ECO:0000256" key="9">
    <source>
        <dbReference type="SAM" id="Phobius"/>
    </source>
</evidence>
<organism evidence="12 13">
    <name type="scientific">Seminavis robusta</name>
    <dbReference type="NCBI Taxonomy" id="568900"/>
    <lineage>
        <taxon>Eukaryota</taxon>
        <taxon>Sar</taxon>
        <taxon>Stramenopiles</taxon>
        <taxon>Ochrophyta</taxon>
        <taxon>Bacillariophyta</taxon>
        <taxon>Bacillariophyceae</taxon>
        <taxon>Bacillariophycidae</taxon>
        <taxon>Naviculales</taxon>
        <taxon>Naviculaceae</taxon>
        <taxon>Seminavis</taxon>
    </lineage>
</organism>
<keyword evidence="6 8" id="KW-0408">Iron</keyword>
<dbReference type="SUPFAM" id="SSF55021">
    <property type="entry name" value="ACT-like"/>
    <property type="match status" value="1"/>
</dbReference>
<proteinExistence type="inferred from homology"/>
<dbReference type="PRINTS" id="PR00372">
    <property type="entry name" value="FYWHYDRXLASE"/>
</dbReference>
<dbReference type="InterPro" id="IPR036329">
    <property type="entry name" value="Aro-AA_hydroxylase_C_sf"/>
</dbReference>
<dbReference type="PANTHER" id="PTHR11473:SF24">
    <property type="entry name" value="PHENYLALANINE-4-HYDROXYLASE"/>
    <property type="match status" value="1"/>
</dbReference>
<dbReference type="EC" id="1.14.16.1" evidence="3"/>
<keyword evidence="4 8" id="KW-0479">Metal-binding</keyword>
<dbReference type="InterPro" id="IPR019774">
    <property type="entry name" value="Aromatic-AA_hydroxylase_C"/>
</dbReference>
<sequence length="543" mass="61989">MMFGSSVKTMMLGGSKARILSSLAHTTGRRLVPRQSSVLLTNRWFSSDPHRIQDNSASFNNNSHYSLHTEPAASINSNESFLTDEKARTSILMELSDRVGVLHDVLKHFWKYDINVTRIESRPLQKGCNNDSTQDTFDFYLDFDGDTQDDNVQQLLQALKPLANKVLILDSKDVYWFPRHISELDLVANRTLDAGVDLESDHPGFHDTEYRARRAQMAENAQKHIWNKPIPRVQYTQNEKDVWSAVWDKMEGLLEQHACKEYLESMELMKKHCGYSRNDIPQQEDISAFLMEQSNFRMRPVAGLLSSRDFLNGLAFRVFFCTQYIRHHSKVGGSMLPTFLFKWMVVLYLLYSILITIIFCRVDSCTVLQPLYTPEPDICHELLGHAPMFADRDFADFSQEIGLASLGASDDDVQKLAHCYWHSVEFGLCQQDGKNKAYGAGLLSSYGELEYACADDHPGADEPPTIKPWDPEVAAHQAFPITTYQPVYFLAESLHDAKQRMRTYCEGLQRPFFALHNAQNDSIHIDRPVKRTRGVPTEEEAAA</sequence>
<dbReference type="InterPro" id="IPR036951">
    <property type="entry name" value="ArAA_hydroxylase_sf"/>
</dbReference>
<comment type="cofactor">
    <cofactor evidence="1 8">
        <name>Fe(2+)</name>
        <dbReference type="ChEBI" id="CHEBI:29033"/>
    </cofactor>
</comment>
<feature type="transmembrane region" description="Helical" evidence="9">
    <location>
        <begin position="339"/>
        <end position="359"/>
    </location>
</feature>
<dbReference type="InterPro" id="IPR002912">
    <property type="entry name" value="ACT_dom"/>
</dbReference>
<accession>A0A9N8H0H9</accession>
<dbReference type="OrthoDB" id="983542at2759"/>
<evidence type="ECO:0000256" key="3">
    <source>
        <dbReference type="ARBA" id="ARBA00011995"/>
    </source>
</evidence>
<reference evidence="12" key="1">
    <citation type="submission" date="2020-06" db="EMBL/GenBank/DDBJ databases">
        <authorList>
            <consortium name="Plant Systems Biology data submission"/>
        </authorList>
    </citation>
    <scope>NUCLEOTIDE SEQUENCE</scope>
    <source>
        <strain evidence="12">D6</strain>
    </source>
</reference>
<feature type="domain" description="ACT" evidence="11">
    <location>
        <begin position="90"/>
        <end position="176"/>
    </location>
</feature>
<feature type="binding site" evidence="8">
    <location>
        <position position="380"/>
    </location>
    <ligand>
        <name>Fe cation</name>
        <dbReference type="ChEBI" id="CHEBI:24875"/>
    </ligand>
</feature>
<dbReference type="PANTHER" id="PTHR11473">
    <property type="entry name" value="AROMATIC AMINO ACID HYDROXYLASE"/>
    <property type="match status" value="1"/>
</dbReference>
<name>A0A9N8H0H9_9STRA</name>
<keyword evidence="5" id="KW-0560">Oxidoreductase</keyword>
<evidence type="ECO:0000256" key="1">
    <source>
        <dbReference type="ARBA" id="ARBA00001954"/>
    </source>
</evidence>
<comment type="caution">
    <text evidence="12">The sequence shown here is derived from an EMBL/GenBank/DDBJ whole genome shotgun (WGS) entry which is preliminary data.</text>
</comment>
<dbReference type="PROSITE" id="PS51671">
    <property type="entry name" value="ACT"/>
    <property type="match status" value="1"/>
</dbReference>
<keyword evidence="9" id="KW-1133">Transmembrane helix</keyword>
<evidence type="ECO:0000256" key="8">
    <source>
        <dbReference type="PIRSR" id="PIRSR601273-2"/>
    </source>
</evidence>
<keyword evidence="9" id="KW-0472">Membrane</keyword>
<dbReference type="GO" id="GO:0004505">
    <property type="term" value="F:phenylalanine 4-monooxygenase activity"/>
    <property type="evidence" value="ECO:0007669"/>
    <property type="project" value="UniProtKB-EC"/>
</dbReference>
<evidence type="ECO:0000256" key="5">
    <source>
        <dbReference type="ARBA" id="ARBA00023002"/>
    </source>
</evidence>
<evidence type="ECO:0000313" key="13">
    <source>
        <dbReference type="Proteomes" id="UP001153069"/>
    </source>
</evidence>
<feature type="domain" description="Biopterin-dependent aromatic amino acid hydroxylase family profile" evidence="10">
    <location>
        <begin position="162"/>
        <end position="543"/>
    </location>
</feature>
<evidence type="ECO:0000256" key="2">
    <source>
        <dbReference type="ARBA" id="ARBA00009712"/>
    </source>
</evidence>
<dbReference type="Pfam" id="PF00351">
    <property type="entry name" value="Biopterin_H"/>
    <property type="match status" value="2"/>
</dbReference>
<dbReference type="AlphaFoldDB" id="A0A9N8H0H9"/>
<dbReference type="EMBL" id="CAICTM010000002">
    <property type="protein sequence ID" value="CAB9496196.1"/>
    <property type="molecule type" value="Genomic_DNA"/>
</dbReference>
<dbReference type="InterPro" id="IPR001273">
    <property type="entry name" value="ArAA_hydroxylase"/>
</dbReference>
<dbReference type="InterPro" id="IPR045865">
    <property type="entry name" value="ACT-like_dom_sf"/>
</dbReference>
<keyword evidence="7" id="KW-0503">Monooxygenase</keyword>
<dbReference type="Proteomes" id="UP001153069">
    <property type="component" value="Unassembled WGS sequence"/>
</dbReference>
<feature type="binding site" evidence="8">
    <location>
        <position position="385"/>
    </location>
    <ligand>
        <name>Fe cation</name>
        <dbReference type="ChEBI" id="CHEBI:24875"/>
    </ligand>
</feature>
<dbReference type="GO" id="GO:0005506">
    <property type="term" value="F:iron ion binding"/>
    <property type="evidence" value="ECO:0007669"/>
    <property type="project" value="InterPro"/>
</dbReference>
<evidence type="ECO:0000256" key="6">
    <source>
        <dbReference type="ARBA" id="ARBA00023004"/>
    </source>
</evidence>
<evidence type="ECO:0000313" key="12">
    <source>
        <dbReference type="EMBL" id="CAB9496196.1"/>
    </source>
</evidence>
<dbReference type="PROSITE" id="PS51410">
    <property type="entry name" value="BH4_AAA_HYDROXYL_2"/>
    <property type="match status" value="1"/>
</dbReference>
<keyword evidence="9" id="KW-0812">Transmembrane</keyword>
<dbReference type="InterPro" id="IPR018528">
    <property type="entry name" value="Preph_deHydtase_CS"/>
</dbReference>
<evidence type="ECO:0000256" key="7">
    <source>
        <dbReference type="ARBA" id="ARBA00023033"/>
    </source>
</evidence>
<protein>
    <recommendedName>
        <fullName evidence="3">phenylalanine 4-monooxygenase</fullName>
        <ecNumber evidence="3">1.14.16.1</ecNumber>
    </recommendedName>
</protein>
<dbReference type="CDD" id="cd04905">
    <property type="entry name" value="ACT_CM-PDT"/>
    <property type="match status" value="1"/>
</dbReference>
<evidence type="ECO:0000256" key="4">
    <source>
        <dbReference type="ARBA" id="ARBA00022723"/>
    </source>
</evidence>
<dbReference type="GO" id="GO:0004664">
    <property type="term" value="F:prephenate dehydratase activity"/>
    <property type="evidence" value="ECO:0007669"/>
    <property type="project" value="InterPro"/>
</dbReference>
<evidence type="ECO:0000259" key="10">
    <source>
        <dbReference type="PROSITE" id="PS51410"/>
    </source>
</evidence>
<comment type="similarity">
    <text evidence="2">Belongs to the biopterin-dependent aromatic amino acid hydroxylase family.</text>
</comment>
<keyword evidence="13" id="KW-1185">Reference proteome</keyword>
<dbReference type="GO" id="GO:0009094">
    <property type="term" value="P:L-phenylalanine biosynthetic process"/>
    <property type="evidence" value="ECO:0007669"/>
    <property type="project" value="InterPro"/>
</dbReference>
<dbReference type="Gene3D" id="1.10.800.10">
    <property type="entry name" value="Aromatic amino acid hydroxylase"/>
    <property type="match status" value="1"/>
</dbReference>
<dbReference type="PROSITE" id="PS00858">
    <property type="entry name" value="PREPHENATE_DEHYDR_2"/>
    <property type="match status" value="1"/>
</dbReference>
<gene>
    <name evidence="12" type="ORF">SEMRO_2_G001720.1</name>
</gene>
<feature type="binding site" evidence="8">
    <location>
        <position position="425"/>
    </location>
    <ligand>
        <name>Fe cation</name>
        <dbReference type="ChEBI" id="CHEBI:24875"/>
    </ligand>
</feature>